<protein>
    <submittedName>
        <fullName evidence="2">Uncharacterized protein</fullName>
    </submittedName>
</protein>
<evidence type="ECO:0000256" key="1">
    <source>
        <dbReference type="SAM" id="MobiDB-lite"/>
    </source>
</evidence>
<accession>A0AAW6E5G1</accession>
<comment type="caution">
    <text evidence="2">The sequence shown here is derived from an EMBL/GenBank/DDBJ whole genome shotgun (WGS) entry which is preliminary data.</text>
</comment>
<proteinExistence type="predicted"/>
<sequence>MGITTIYRINETDRTINIAQSVDDTDESVHGAVLNTRTYTFDELMNQHKVFCEHTEPYDAFRDRLNSALRIDRSIDVSTDDMIARFMAEYGENVFFRGYVCSVIEFYDKERYVLLKPNDVVIAKLSRRKIQDEVARKLMEYMDTQFTLMCSDAYFSYKVTMEHFMVQPGRTIIAADDYTFNVFRESDNCLLTVLAEVWQLVHKNKWTVCECEFCHKLFLGTESEVFCHAPECIEAQKQQKEAIYKENTKAYSAVKRDYDAYVRGYKKKLVEACIEKYHPAEFDEFMQAKQERMDDMDKLQKTPDTQWPSDQGA</sequence>
<dbReference type="Proteomes" id="UP001211015">
    <property type="component" value="Unassembled WGS sequence"/>
</dbReference>
<organism evidence="2 3">
    <name type="scientific">Ruminococcus bicirculans</name>
    <name type="common">ex Wegman et al. 2014</name>
    <dbReference type="NCBI Taxonomy" id="1160721"/>
    <lineage>
        <taxon>Bacteria</taxon>
        <taxon>Bacillati</taxon>
        <taxon>Bacillota</taxon>
        <taxon>Clostridia</taxon>
        <taxon>Eubacteriales</taxon>
        <taxon>Oscillospiraceae</taxon>
        <taxon>Ruminococcus</taxon>
    </lineage>
</organism>
<feature type="compositionally biased region" description="Basic and acidic residues" evidence="1">
    <location>
        <begin position="291"/>
        <end position="301"/>
    </location>
</feature>
<feature type="compositionally biased region" description="Polar residues" evidence="1">
    <location>
        <begin position="302"/>
        <end position="313"/>
    </location>
</feature>
<dbReference type="EMBL" id="JAQMLV010000003">
    <property type="protein sequence ID" value="MDB8744081.1"/>
    <property type="molecule type" value="Genomic_DNA"/>
</dbReference>
<feature type="region of interest" description="Disordered" evidence="1">
    <location>
        <begin position="291"/>
        <end position="313"/>
    </location>
</feature>
<gene>
    <name evidence="2" type="ORF">PNU62_03520</name>
</gene>
<evidence type="ECO:0000313" key="3">
    <source>
        <dbReference type="Proteomes" id="UP001211015"/>
    </source>
</evidence>
<reference evidence="2" key="1">
    <citation type="submission" date="2023-01" db="EMBL/GenBank/DDBJ databases">
        <title>Human gut microbiome strain richness.</title>
        <authorList>
            <person name="Chen-Liaw A."/>
        </authorList>
    </citation>
    <scope>NUCLEOTIDE SEQUENCE</scope>
    <source>
        <strain evidence="2">1001275st1_F4_1001275B_160808</strain>
    </source>
</reference>
<dbReference type="AlphaFoldDB" id="A0AAW6E5G1"/>
<name>A0AAW6E5G1_9FIRM</name>
<evidence type="ECO:0000313" key="2">
    <source>
        <dbReference type="EMBL" id="MDB8744081.1"/>
    </source>
</evidence>
<dbReference type="RefSeq" id="WP_243240656.1">
    <property type="nucleotide sequence ID" value="NZ_JADNGL010000001.1"/>
</dbReference>